<reference evidence="1 2" key="1">
    <citation type="journal article" date="2018" name="Sci. Data">
        <title>The draft genome sequence of cork oak.</title>
        <authorList>
            <person name="Ramos A.M."/>
            <person name="Usie A."/>
            <person name="Barbosa P."/>
            <person name="Barros P.M."/>
            <person name="Capote T."/>
            <person name="Chaves I."/>
            <person name="Simoes F."/>
            <person name="Abreu I."/>
            <person name="Carrasquinho I."/>
            <person name="Faro C."/>
            <person name="Guimaraes J.B."/>
            <person name="Mendonca D."/>
            <person name="Nobrega F."/>
            <person name="Rodrigues L."/>
            <person name="Saibo N.J.M."/>
            <person name="Varela M.C."/>
            <person name="Egas C."/>
            <person name="Matos J."/>
            <person name="Miguel C.M."/>
            <person name="Oliveira M.M."/>
            <person name="Ricardo C.P."/>
            <person name="Goncalves S."/>
        </authorList>
    </citation>
    <scope>NUCLEOTIDE SEQUENCE [LARGE SCALE GENOMIC DNA]</scope>
    <source>
        <strain evidence="2">cv. HL8</strain>
    </source>
</reference>
<name>A0AAW0JWF0_QUESU</name>
<accession>A0AAW0JWF0</accession>
<organism evidence="1 2">
    <name type="scientific">Quercus suber</name>
    <name type="common">Cork oak</name>
    <dbReference type="NCBI Taxonomy" id="58331"/>
    <lineage>
        <taxon>Eukaryota</taxon>
        <taxon>Viridiplantae</taxon>
        <taxon>Streptophyta</taxon>
        <taxon>Embryophyta</taxon>
        <taxon>Tracheophyta</taxon>
        <taxon>Spermatophyta</taxon>
        <taxon>Magnoliopsida</taxon>
        <taxon>eudicotyledons</taxon>
        <taxon>Gunneridae</taxon>
        <taxon>Pentapetalae</taxon>
        <taxon>rosids</taxon>
        <taxon>fabids</taxon>
        <taxon>Fagales</taxon>
        <taxon>Fagaceae</taxon>
        <taxon>Quercus</taxon>
    </lineage>
</organism>
<dbReference type="Gene3D" id="1.20.120.1750">
    <property type="match status" value="1"/>
</dbReference>
<protein>
    <submittedName>
        <fullName evidence="1">E3 ubiquitin-protein ligase ari7</fullName>
    </submittedName>
</protein>
<feature type="non-terminal residue" evidence="1">
    <location>
        <position position="1"/>
    </location>
</feature>
<dbReference type="EMBL" id="PKMF04000447">
    <property type="protein sequence ID" value="KAK7831288.1"/>
    <property type="molecule type" value="Genomic_DNA"/>
</dbReference>
<comment type="caution">
    <text evidence="1">The sequence shown here is derived from an EMBL/GenBank/DDBJ whole genome shotgun (WGS) entry which is preliminary data.</text>
</comment>
<keyword evidence="2" id="KW-1185">Reference proteome</keyword>
<evidence type="ECO:0000313" key="2">
    <source>
        <dbReference type="Proteomes" id="UP000237347"/>
    </source>
</evidence>
<sequence length="95" mass="11739">EIWNFCIELQKVYFFFSSHMLFMQKFQLRRVLKWTNVYGYYLPQDKHAKRQLFEYLKDKLSLGLSDSINVLRGSFKFTSMSRAHQRIFFLRFHKN</sequence>
<evidence type="ECO:0000313" key="1">
    <source>
        <dbReference type="EMBL" id="KAK7831288.1"/>
    </source>
</evidence>
<dbReference type="AlphaFoldDB" id="A0AAW0JWF0"/>
<dbReference type="Proteomes" id="UP000237347">
    <property type="component" value="Unassembled WGS sequence"/>
</dbReference>
<gene>
    <name evidence="1" type="primary">ARI7_4</name>
    <name evidence="1" type="ORF">CFP56_027513</name>
</gene>
<proteinExistence type="predicted"/>